<dbReference type="CTD" id="36171"/>
<comment type="subcellular location">
    <subcellularLocation>
        <location evidence="1">Nucleus</location>
    </subcellularLocation>
</comment>
<evidence type="ECO:0000313" key="13">
    <source>
        <dbReference type="RefSeq" id="XP_011505416.1"/>
    </source>
</evidence>
<feature type="compositionally biased region" description="Basic and acidic residues" evidence="10">
    <location>
        <begin position="303"/>
        <end position="318"/>
    </location>
</feature>
<dbReference type="FunFam" id="3.30.160.60:FF:001151">
    <property type="entry name" value="zinc finger homeobox protein 3"/>
    <property type="match status" value="1"/>
</dbReference>
<evidence type="ECO:0000256" key="1">
    <source>
        <dbReference type="ARBA" id="ARBA00004123"/>
    </source>
</evidence>
<evidence type="ECO:0000256" key="7">
    <source>
        <dbReference type="ARBA" id="ARBA00023163"/>
    </source>
</evidence>
<feature type="compositionally biased region" description="Pro residues" evidence="10">
    <location>
        <begin position="185"/>
        <end position="195"/>
    </location>
</feature>
<evidence type="ECO:0000256" key="2">
    <source>
        <dbReference type="ARBA" id="ARBA00022723"/>
    </source>
</evidence>
<evidence type="ECO:0000256" key="8">
    <source>
        <dbReference type="ARBA" id="ARBA00023242"/>
    </source>
</evidence>
<feature type="region of interest" description="Disordered" evidence="10">
    <location>
        <begin position="303"/>
        <end position="343"/>
    </location>
</feature>
<dbReference type="InterPro" id="IPR036236">
    <property type="entry name" value="Znf_C2H2_sf"/>
</dbReference>
<proteinExistence type="predicted"/>
<sequence>MTFTVAMTDPQLTNNNRNSSSSSINNNNNNNSNNHNSKNNYEEPKYLHKKFKKIATSENVGTVVTTSASHVTMLKTKDNLSDLDSTNTNEVGESRKSGYICPYCKLSCAKPSVLQKHIRAHTNERPYPCRRCGFAFKTKSNLYKHCRSRAHAVKMEGTDITKTALQLSEDSDVSLSDSASNDTSTPPPLLPPLPPPLVIPSSLTHSPIVSNLSLSQKTVKIYKPKFHMALQQCAVNEINSNSKINLIQEHIESAIADNRTITEALNPHLHELLHCQQNSTIPEAHRKRCHELNMEKQFYSENKSEVEFEHKHKPKSELDSESESDYYVNQQSLPSPGPVLGHTQLVDVRKRPRLEEFSRYSRPSALQMFGGEVRILDRTGESKTLRIEPCSSGSPNTTMTGLGPVSGSETASIVVRSSLHSGGTMLQKPVIEKLSVPRNSDHLGLVTLAPNISPPSLAPSLGILQTSESHSFSSRLPESDKEATRVTVCAPPFGNKFLRPSSLPLKLGSFTPKCYNGVTPITNTLTLVSPETPRPKKSYGQLYLNGHAYTYLGLKCSTRLFYCTLNRPQPMYVTQQHGLSMYSNWKICKEAPPELELARYDSRHRPAGYTLASGRHEDILTHSSQRPCAPNSPDSGLESDSQERARRLRLFDSSFEINEDYTHINGKSDGERQQRSRILMGVSPTIIAGRGRYICEECGIHCKKPSMLKKHIRTHTNLRPYRCTLCAFSFKTKGNLTKHMKSKAHRKKCIESRILYTKETTGAQYQNSTDDSSTSEEESEFEAEAESEESGGEEREAARGLLSLARPVALQLPGLLSTDRPATYPYGRVALSHRSEEPAAPIDLTTRQPEEPVMELASLASVAERASLVAELPGRGAGSSTLRLLSGLDVVPRRVVVGGPAFQVTTSSAIGVPNFASISEDARSVCGICSKVFSKPSQLRLHINIHYFERPFRCESCGTSFRTKGHLTKHERSTLHHNKVSMTSTFGAATASNPRPFKCTDCKSAFRIHGHLAKHLRSKMHIMKLECLRKLPFGTYAEIERSSVNLNDIDTNDCDTSLTSLQIIAQKLFEKDPSKLEQWEIRMLPVISGGDSSSDEDETNPVHSTSQQCTETHLSQNCYMTKCTQSSDINLAEIKLDEARKNSIYKCHLCPTSVQNLSELHVHCFVEHNIESNNSSIIDSLTNIKDKIKENENTHDFKGIEICTVRKVEAEHRVDAT</sequence>
<feature type="compositionally biased region" description="Acidic residues" evidence="10">
    <location>
        <begin position="773"/>
        <end position="791"/>
    </location>
</feature>
<dbReference type="Pfam" id="PF12171">
    <property type="entry name" value="zf-C2H2_jaz"/>
    <property type="match status" value="1"/>
</dbReference>
<reference evidence="13" key="1">
    <citation type="submission" date="2025-08" db="UniProtKB">
        <authorList>
            <consortium name="RefSeq"/>
        </authorList>
    </citation>
    <scope>IDENTIFICATION</scope>
</reference>
<dbReference type="GO" id="GO:0008270">
    <property type="term" value="F:zinc ion binding"/>
    <property type="evidence" value="ECO:0007669"/>
    <property type="project" value="UniProtKB-KW"/>
</dbReference>
<feature type="region of interest" description="Disordered" evidence="10">
    <location>
        <begin position="1"/>
        <end position="41"/>
    </location>
</feature>
<organism evidence="12 13">
    <name type="scientific">Ceratosolen solmsi marchali</name>
    <dbReference type="NCBI Taxonomy" id="326594"/>
    <lineage>
        <taxon>Eukaryota</taxon>
        <taxon>Metazoa</taxon>
        <taxon>Ecdysozoa</taxon>
        <taxon>Arthropoda</taxon>
        <taxon>Hexapoda</taxon>
        <taxon>Insecta</taxon>
        <taxon>Pterygota</taxon>
        <taxon>Neoptera</taxon>
        <taxon>Endopterygota</taxon>
        <taxon>Hymenoptera</taxon>
        <taxon>Apocrita</taxon>
        <taxon>Proctotrupomorpha</taxon>
        <taxon>Chalcidoidea</taxon>
        <taxon>Agaonidae</taxon>
        <taxon>Agaoninae</taxon>
        <taxon>Ceratosolen</taxon>
    </lineage>
</organism>
<feature type="domain" description="C2H2-type" evidence="11">
    <location>
        <begin position="952"/>
        <end position="981"/>
    </location>
</feature>
<feature type="domain" description="C2H2-type" evidence="11">
    <location>
        <begin position="693"/>
        <end position="720"/>
    </location>
</feature>
<dbReference type="PANTHER" id="PTHR45944">
    <property type="entry name" value="SCHNURRI, ISOFORM F"/>
    <property type="match status" value="1"/>
</dbReference>
<dbReference type="FunFam" id="3.30.160.60:FF:000145">
    <property type="entry name" value="Zinc finger protein 574"/>
    <property type="match status" value="1"/>
</dbReference>
<evidence type="ECO:0000256" key="10">
    <source>
        <dbReference type="SAM" id="MobiDB-lite"/>
    </source>
</evidence>
<dbReference type="InterPro" id="IPR051969">
    <property type="entry name" value="Zinc-finger_DNA-bd_regulators"/>
</dbReference>
<feature type="domain" description="C2H2-type" evidence="11">
    <location>
        <begin position="997"/>
        <end position="1026"/>
    </location>
</feature>
<dbReference type="RefSeq" id="XP_011505416.1">
    <property type="nucleotide sequence ID" value="XM_011507114.1"/>
</dbReference>
<keyword evidence="6" id="KW-0805">Transcription regulation</keyword>
<name>A0AAJ6YW13_9HYME</name>
<feature type="compositionally biased region" description="Low complexity" evidence="10">
    <location>
        <begin position="14"/>
        <end position="39"/>
    </location>
</feature>
<keyword evidence="5" id="KW-0862">Zinc</keyword>
<evidence type="ECO:0000256" key="6">
    <source>
        <dbReference type="ARBA" id="ARBA00023015"/>
    </source>
</evidence>
<feature type="region of interest" description="Disordered" evidence="10">
    <location>
        <begin position="171"/>
        <end position="195"/>
    </location>
</feature>
<feature type="domain" description="C2H2-type" evidence="11">
    <location>
        <begin position="99"/>
        <end position="126"/>
    </location>
</feature>
<protein>
    <submittedName>
        <fullName evidence="13">Transcription factor HIVEP3 isoform X2</fullName>
    </submittedName>
</protein>
<dbReference type="PROSITE" id="PS00028">
    <property type="entry name" value="ZINC_FINGER_C2H2_1"/>
    <property type="match status" value="8"/>
</dbReference>
<accession>A0AAJ6YW13</accession>
<evidence type="ECO:0000256" key="5">
    <source>
        <dbReference type="ARBA" id="ARBA00022833"/>
    </source>
</evidence>
<keyword evidence="2" id="KW-0479">Metal-binding</keyword>
<dbReference type="GO" id="GO:0000978">
    <property type="term" value="F:RNA polymerase II cis-regulatory region sequence-specific DNA binding"/>
    <property type="evidence" value="ECO:0007669"/>
    <property type="project" value="TreeGrafter"/>
</dbReference>
<evidence type="ECO:0000256" key="3">
    <source>
        <dbReference type="ARBA" id="ARBA00022737"/>
    </source>
</evidence>
<dbReference type="Gene3D" id="3.30.160.60">
    <property type="entry name" value="Classic Zinc Finger"/>
    <property type="match status" value="5"/>
</dbReference>
<feature type="region of interest" description="Disordered" evidence="10">
    <location>
        <begin position="622"/>
        <end position="643"/>
    </location>
</feature>
<keyword evidence="7" id="KW-0804">Transcription</keyword>
<dbReference type="SUPFAM" id="SSF57667">
    <property type="entry name" value="beta-beta-alpha zinc fingers"/>
    <property type="match status" value="4"/>
</dbReference>
<feature type="domain" description="C2H2-type" evidence="11">
    <location>
        <begin position="721"/>
        <end position="745"/>
    </location>
</feature>
<keyword evidence="3" id="KW-0677">Repeat</keyword>
<dbReference type="AlphaFoldDB" id="A0AAJ6YW13"/>
<dbReference type="PANTHER" id="PTHR45944:SF2">
    <property type="entry name" value="SCHNURRI, ISOFORM F"/>
    <property type="match status" value="1"/>
</dbReference>
<evidence type="ECO:0000259" key="11">
    <source>
        <dbReference type="PROSITE" id="PS50157"/>
    </source>
</evidence>
<dbReference type="GO" id="GO:0000981">
    <property type="term" value="F:DNA-binding transcription factor activity, RNA polymerase II-specific"/>
    <property type="evidence" value="ECO:0007669"/>
    <property type="project" value="TreeGrafter"/>
</dbReference>
<feature type="region of interest" description="Disordered" evidence="10">
    <location>
        <begin position="761"/>
        <end position="797"/>
    </location>
</feature>
<dbReference type="GO" id="GO:0005634">
    <property type="term" value="C:nucleus"/>
    <property type="evidence" value="ECO:0007669"/>
    <property type="project" value="UniProtKB-SubCell"/>
</dbReference>
<feature type="domain" description="C2H2-type" evidence="11">
    <location>
        <begin position="924"/>
        <end position="951"/>
    </location>
</feature>
<dbReference type="Pfam" id="PF00096">
    <property type="entry name" value="zf-C2H2"/>
    <property type="match status" value="4"/>
</dbReference>
<dbReference type="PROSITE" id="PS50157">
    <property type="entry name" value="ZINC_FINGER_C2H2_2"/>
    <property type="match status" value="7"/>
</dbReference>
<gene>
    <name evidence="13" type="primary">LOC105368165</name>
</gene>
<keyword evidence="12" id="KW-1185">Reference proteome</keyword>
<dbReference type="GeneID" id="105368165"/>
<dbReference type="SMART" id="SM00355">
    <property type="entry name" value="ZnF_C2H2"/>
    <property type="match status" value="8"/>
</dbReference>
<dbReference type="FunFam" id="3.30.160.60:FF:000065">
    <property type="entry name" value="B-cell CLL/lymphoma 6, member B"/>
    <property type="match status" value="1"/>
</dbReference>
<feature type="compositionally biased region" description="Low complexity" evidence="10">
    <location>
        <begin position="173"/>
        <end position="182"/>
    </location>
</feature>
<evidence type="ECO:0000313" key="12">
    <source>
        <dbReference type="Proteomes" id="UP000695007"/>
    </source>
</evidence>
<feature type="compositionally biased region" description="Polar residues" evidence="10">
    <location>
        <begin position="1"/>
        <end position="13"/>
    </location>
</feature>
<keyword evidence="8" id="KW-0539">Nucleus</keyword>
<keyword evidence="4 9" id="KW-0863">Zinc-finger</keyword>
<evidence type="ECO:0000256" key="4">
    <source>
        <dbReference type="ARBA" id="ARBA00022771"/>
    </source>
</evidence>
<feature type="domain" description="C2H2-type" evidence="11">
    <location>
        <begin position="127"/>
        <end position="156"/>
    </location>
</feature>
<dbReference type="InterPro" id="IPR013087">
    <property type="entry name" value="Znf_C2H2_type"/>
</dbReference>
<evidence type="ECO:0000256" key="9">
    <source>
        <dbReference type="PROSITE-ProRule" id="PRU00042"/>
    </source>
</evidence>
<dbReference type="InterPro" id="IPR022755">
    <property type="entry name" value="Znf_C2H2_jaz"/>
</dbReference>
<dbReference type="Proteomes" id="UP000695007">
    <property type="component" value="Unplaced"/>
</dbReference>
<dbReference type="FunFam" id="3.30.160.60:FF:000594">
    <property type="entry name" value="Transcription factor HIVEP2"/>
    <property type="match status" value="1"/>
</dbReference>